<organism evidence="3">
    <name type="scientific">Chromera velia CCMP2878</name>
    <dbReference type="NCBI Taxonomy" id="1169474"/>
    <lineage>
        <taxon>Eukaryota</taxon>
        <taxon>Sar</taxon>
        <taxon>Alveolata</taxon>
        <taxon>Colpodellida</taxon>
        <taxon>Chromeraceae</taxon>
        <taxon>Chromera</taxon>
    </lineage>
</organism>
<dbReference type="InterPro" id="IPR029071">
    <property type="entry name" value="Ubiquitin-like_domsf"/>
</dbReference>
<evidence type="ECO:0000313" key="3">
    <source>
        <dbReference type="EMBL" id="CEM43076.1"/>
    </source>
</evidence>
<reference evidence="3" key="1">
    <citation type="submission" date="2014-11" db="EMBL/GenBank/DDBJ databases">
        <authorList>
            <person name="Otto D Thomas"/>
            <person name="Naeem Raeece"/>
        </authorList>
    </citation>
    <scope>NUCLEOTIDE SEQUENCE</scope>
</reference>
<dbReference type="CDD" id="cd17039">
    <property type="entry name" value="Ubl_ubiquitin_like"/>
    <property type="match status" value="1"/>
</dbReference>
<evidence type="ECO:0000256" key="1">
    <source>
        <dbReference type="SAM" id="MobiDB-lite"/>
    </source>
</evidence>
<proteinExistence type="predicted"/>
<accession>A0A0G4HG43</accession>
<dbReference type="InterPro" id="IPR000626">
    <property type="entry name" value="Ubiquitin-like_dom"/>
</dbReference>
<gene>
    <name evidence="3" type="ORF">Cvel_27268</name>
</gene>
<feature type="domain" description="Ubiquitin-like" evidence="2">
    <location>
        <begin position="110"/>
        <end position="181"/>
    </location>
</feature>
<dbReference type="AlphaFoldDB" id="A0A0G4HG43"/>
<feature type="region of interest" description="Disordered" evidence="1">
    <location>
        <begin position="186"/>
        <end position="247"/>
    </location>
</feature>
<feature type="compositionally biased region" description="Low complexity" evidence="1">
    <location>
        <begin position="219"/>
        <end position="241"/>
    </location>
</feature>
<sequence length="247" mass="26223">METASDLAGRCRDALEEFRHLEEISAAAEGPSHPAYDPRSLRDIEIEAVDVNLKVGTEIVDVLDRPSRNKAMAVAADWLHLCQKREIEEGRPVSVPAELPIGLQYEDLGLQLFVKGLHENAVTLLRIAPLQKVAQVYEIAVEKTGLRIADIVLTFGGHMLRTSISLLGGGLKDLCTVHLSLADALPGGHQSETSHGSVPPGLGQQPVQPPPPSPPSPAQPSSSSSSASASSFSSSLSSGVSESKEME</sequence>
<dbReference type="SUPFAM" id="SSF54236">
    <property type="entry name" value="Ubiquitin-like"/>
    <property type="match status" value="1"/>
</dbReference>
<dbReference type="PROSITE" id="PS50053">
    <property type="entry name" value="UBIQUITIN_2"/>
    <property type="match status" value="1"/>
</dbReference>
<dbReference type="VEuPathDB" id="CryptoDB:Cvel_27268"/>
<dbReference type="EMBL" id="CDMZ01002605">
    <property type="protein sequence ID" value="CEM43076.1"/>
    <property type="molecule type" value="Genomic_DNA"/>
</dbReference>
<feature type="compositionally biased region" description="Low complexity" evidence="1">
    <location>
        <begin position="196"/>
        <end position="206"/>
    </location>
</feature>
<evidence type="ECO:0000259" key="2">
    <source>
        <dbReference type="PROSITE" id="PS50053"/>
    </source>
</evidence>
<protein>
    <recommendedName>
        <fullName evidence="2">Ubiquitin-like domain-containing protein</fullName>
    </recommendedName>
</protein>
<feature type="compositionally biased region" description="Pro residues" evidence="1">
    <location>
        <begin position="207"/>
        <end position="218"/>
    </location>
</feature>
<name>A0A0G4HG43_9ALVE</name>